<evidence type="ECO:0000313" key="1">
    <source>
        <dbReference type="EMBL" id="KAB2102062.1"/>
    </source>
</evidence>
<keyword evidence="2" id="KW-1185">Reference proteome</keyword>
<comment type="caution">
    <text evidence="1">The sequence shown here is derived from an EMBL/GenBank/DDBJ whole genome shotgun (WGS) entry which is preliminary data.</text>
</comment>
<name>A0ACB6FC97_9PLEO</name>
<dbReference type="Proteomes" id="UP000293547">
    <property type="component" value="Unassembled WGS sequence"/>
</dbReference>
<gene>
    <name evidence="1" type="ORF">AG0111_0g9400</name>
</gene>
<evidence type="ECO:0000313" key="2">
    <source>
        <dbReference type="Proteomes" id="UP000293547"/>
    </source>
</evidence>
<accession>A0ACB6FC97</accession>
<sequence>MGIHLSFYLALDKVPVSQAVITEPLQAAFGNILAILVEISLLSGISVAYDQALWRLFRRKPLKAFIFDKLATLVFSPWNLFRKDIIVSTPLEWFLSLLCFLIAIAAVFPPGALTVKSEPFILPEMQQIPTMNISYWGDGSLDDFANHAPFIITADFEQREKEIRPGLQLMANGVLSTGAPLHPACYWSTSCQYALEIIGPAFNCSPTDETPQSFSQCALIYEATDHAALDPNDNFGPKSVVNNSFTVSWRDPIPTSEELNSTICAEPKTIDCLTTFGTYRIKISSNESGSSVFDPSFTRNDDLNWTNDRPITKSFYRYFWQESPQDSQLRSSPVNASDLTTQFTRTQAFALREAAIQALIGNVTVGMFTVFDWG</sequence>
<proteinExistence type="predicted"/>
<protein>
    <submittedName>
        <fullName evidence="1">Uncharacterized protein</fullName>
    </submittedName>
</protein>
<dbReference type="EMBL" id="PDWZ02000010">
    <property type="protein sequence ID" value="KAB2102062.1"/>
    <property type="molecule type" value="Genomic_DNA"/>
</dbReference>
<organism evidence="1 2">
    <name type="scientific">Alternaria gaisen</name>
    <dbReference type="NCBI Taxonomy" id="167740"/>
    <lineage>
        <taxon>Eukaryota</taxon>
        <taxon>Fungi</taxon>
        <taxon>Dikarya</taxon>
        <taxon>Ascomycota</taxon>
        <taxon>Pezizomycotina</taxon>
        <taxon>Dothideomycetes</taxon>
        <taxon>Pleosporomycetidae</taxon>
        <taxon>Pleosporales</taxon>
        <taxon>Pleosporineae</taxon>
        <taxon>Pleosporaceae</taxon>
        <taxon>Alternaria</taxon>
        <taxon>Alternaria sect. Alternaria</taxon>
    </lineage>
</organism>
<reference evidence="1 2" key="1">
    <citation type="journal article" date="2019" name="bioRxiv">
        <title>Genomics, evolutionary history and diagnostics of the Alternaria alternata species group including apple and Asian pear pathotypes.</title>
        <authorList>
            <person name="Armitage A.D."/>
            <person name="Cockerton H.M."/>
            <person name="Sreenivasaprasad S."/>
            <person name="Woodhall J.W."/>
            <person name="Lane C.R."/>
            <person name="Harrison R.J."/>
            <person name="Clarkson J.P."/>
        </authorList>
    </citation>
    <scope>NUCLEOTIDE SEQUENCE [LARGE SCALE GENOMIC DNA]</scope>
    <source>
        <strain evidence="1 2">FERA 650</strain>
    </source>
</reference>